<dbReference type="Pfam" id="PF01258">
    <property type="entry name" value="zf-dskA_traR"/>
    <property type="match status" value="1"/>
</dbReference>
<evidence type="ECO:0000313" key="7">
    <source>
        <dbReference type="Proteomes" id="UP001200430"/>
    </source>
</evidence>
<keyword evidence="7" id="KW-1185">Reference proteome</keyword>
<accession>A0ABS9EQ06</accession>
<feature type="domain" description="Formylmethanofuran dehydrogenase subunit E" evidence="5">
    <location>
        <begin position="16"/>
        <end position="109"/>
    </location>
</feature>
<dbReference type="InterPro" id="IPR053194">
    <property type="entry name" value="tRNA_methyltr_O"/>
</dbReference>
<keyword evidence="2" id="KW-0863">Zinc-finger</keyword>
<dbReference type="RefSeq" id="WP_236099973.1">
    <property type="nucleotide sequence ID" value="NZ_JAKGUD010000013.1"/>
</dbReference>
<name>A0ABS9EQ06_9BACT</name>
<organism evidence="6 7">
    <name type="scientific">Dethiosulfovibrio marinus</name>
    <dbReference type="NCBI Taxonomy" id="133532"/>
    <lineage>
        <taxon>Bacteria</taxon>
        <taxon>Thermotogati</taxon>
        <taxon>Synergistota</taxon>
        <taxon>Synergistia</taxon>
        <taxon>Synergistales</taxon>
        <taxon>Dethiosulfovibrionaceae</taxon>
        <taxon>Dethiosulfovibrio</taxon>
    </lineage>
</organism>
<dbReference type="PIRSF" id="PIRSF006578">
    <property type="entry name" value="FwdE"/>
    <property type="match status" value="1"/>
</dbReference>
<dbReference type="PANTHER" id="PTHR39418:SF1">
    <property type="entry name" value="DEHYDROGENASE"/>
    <property type="match status" value="1"/>
</dbReference>
<evidence type="ECO:0000259" key="4">
    <source>
        <dbReference type="Pfam" id="PF01258"/>
    </source>
</evidence>
<reference evidence="6 7" key="1">
    <citation type="submission" date="2022-01" db="EMBL/GenBank/DDBJ databases">
        <title>Dethiosulfovibrio faecalis sp. nov., a novel proteolytic, non-sulfur-reducing bacterium isolated from a marine aquaculture solid waste bioreactor.</title>
        <authorList>
            <person name="Grabowski S."/>
            <person name="Apolinario E."/>
            <person name="Schneider N."/>
            <person name="Marshall C.W."/>
            <person name="Sowers K.R."/>
        </authorList>
    </citation>
    <scope>NUCLEOTIDE SEQUENCE [LARGE SCALE GENOMIC DNA]</scope>
    <source>
        <strain evidence="6 7">DSM 12537</strain>
    </source>
</reference>
<dbReference type="Gene3D" id="3.30.1330.130">
    <property type="match status" value="1"/>
</dbReference>
<evidence type="ECO:0000256" key="1">
    <source>
        <dbReference type="ARBA" id="ARBA00022723"/>
    </source>
</evidence>
<comment type="caution">
    <text evidence="6">The sequence shown here is derived from an EMBL/GenBank/DDBJ whole genome shotgun (WGS) entry which is preliminary data.</text>
</comment>
<dbReference type="SUPFAM" id="SSF143555">
    <property type="entry name" value="FwdE-like"/>
    <property type="match status" value="1"/>
</dbReference>
<evidence type="ECO:0000256" key="3">
    <source>
        <dbReference type="ARBA" id="ARBA00022833"/>
    </source>
</evidence>
<proteinExistence type="predicted"/>
<dbReference type="Pfam" id="PF02663">
    <property type="entry name" value="FmdE"/>
    <property type="match status" value="1"/>
</dbReference>
<evidence type="ECO:0000313" key="6">
    <source>
        <dbReference type="EMBL" id="MCF4143269.1"/>
    </source>
</evidence>
<dbReference type="InterPro" id="IPR026328">
    <property type="entry name" value="FmdE"/>
</dbReference>
<dbReference type="Proteomes" id="UP001200430">
    <property type="component" value="Unassembled WGS sequence"/>
</dbReference>
<gene>
    <name evidence="6" type="ORF">L2W38_10640</name>
</gene>
<evidence type="ECO:0000256" key="2">
    <source>
        <dbReference type="ARBA" id="ARBA00022771"/>
    </source>
</evidence>
<protein>
    <submittedName>
        <fullName evidence="6">FmdE family protein</fullName>
    </submittedName>
</protein>
<feature type="domain" description="Zinc finger DksA/TraR C4-type" evidence="4">
    <location>
        <begin position="145"/>
        <end position="173"/>
    </location>
</feature>
<keyword evidence="3" id="KW-0862">Zinc</keyword>
<dbReference type="PANTHER" id="PTHR39418">
    <property type="entry name" value="DEHYDROGENASE-RELATED"/>
    <property type="match status" value="1"/>
</dbReference>
<sequence>MNRVKKANKYDEVERFHGHRCPGLAIGIRASELALKELGEGDGDEELVCISETDMCGIDAIQYMTNCTLGKGNLVLHHYGKVAFTFYRRRDGKGIRMVLKPNLNKEMEKEEYRMYLLEAPLEEIFELGTPREELPPKAFRENTLICAGCGEGTMESMTRNMDGEVYCLPCYRERHGER</sequence>
<dbReference type="InterPro" id="IPR000962">
    <property type="entry name" value="Znf_DskA_TraR"/>
</dbReference>
<dbReference type="InterPro" id="IPR003814">
    <property type="entry name" value="FmdEsu_dom"/>
</dbReference>
<keyword evidence="1" id="KW-0479">Metal-binding</keyword>
<dbReference type="EMBL" id="JAKGUD010000013">
    <property type="protein sequence ID" value="MCF4143269.1"/>
    <property type="molecule type" value="Genomic_DNA"/>
</dbReference>
<evidence type="ECO:0000259" key="5">
    <source>
        <dbReference type="Pfam" id="PF02663"/>
    </source>
</evidence>